<dbReference type="PANTHER" id="PTHR36566:SF1">
    <property type="entry name" value="PYRIDINIUM-3,5-BISTHIOCARBOXYLIC ACID MONONUCLEOTIDE NICKEL INSERTION PROTEIN"/>
    <property type="match status" value="1"/>
</dbReference>
<evidence type="ECO:0000256" key="2">
    <source>
        <dbReference type="SAM" id="MobiDB-lite"/>
    </source>
</evidence>
<keyword evidence="1" id="KW-0533">Nickel</keyword>
<protein>
    <recommendedName>
        <fullName evidence="5">LarC family nickel insertion protein</fullName>
    </recommendedName>
</protein>
<keyword evidence="4" id="KW-1185">Reference proteome</keyword>
<dbReference type="InParanoid" id="A0A1Z5JXD1"/>
<dbReference type="InterPro" id="IPR002822">
    <property type="entry name" value="Ni_insertion"/>
</dbReference>
<dbReference type="EMBL" id="BDSP01000131">
    <property type="protein sequence ID" value="GAX18536.1"/>
    <property type="molecule type" value="Genomic_DNA"/>
</dbReference>
<dbReference type="OrthoDB" id="44529at2759"/>
<evidence type="ECO:0000313" key="4">
    <source>
        <dbReference type="Proteomes" id="UP000198406"/>
    </source>
</evidence>
<name>A0A1Z5JXD1_FISSO</name>
<feature type="compositionally biased region" description="Basic and acidic residues" evidence="2">
    <location>
        <begin position="148"/>
        <end position="162"/>
    </location>
</feature>
<dbReference type="PANTHER" id="PTHR36566">
    <property type="entry name" value="NICKEL INSERTION PROTEIN-RELATED"/>
    <property type="match status" value="1"/>
</dbReference>
<proteinExistence type="predicted"/>
<sequence>MPGDAEKRSLESEASIPIKKRTRLTHTGDTHAHFDCFSGAAGDMMLAACLDASEDAEQLVERVVRAIKSGLPELAEEFHLSYEKAWRGAGSIYAMTVKIESIYKHRAVPVPAKSFADGREACKSDAVVANGDEMTHNHSHSHGHSHIHGQDHSQDHSHEHSHAHSHGHSHANDTLTSEALGKGGFHSEHDHHRSLQKNGPLRNLPEIRRMLENAPEEHIPLWVKTTAIEAFVELAKAEASVHGASGIDAVHFHEVGAVDSIVDTVGTLLALHFLGAKTFSVSPLPMGEGTVRTAHGILPVPAPATLHLMVGMRTAPGPPGVTGELVTPTAAAVLRVLINNTTGVATDRPPRFTLRRIGLGAGTKDFQGHPNIMRLFLGDDVLS</sequence>
<evidence type="ECO:0000256" key="1">
    <source>
        <dbReference type="ARBA" id="ARBA00022596"/>
    </source>
</evidence>
<reference evidence="3 4" key="1">
    <citation type="journal article" date="2015" name="Plant Cell">
        <title>Oil accumulation by the oleaginous diatom Fistulifera solaris as revealed by the genome and transcriptome.</title>
        <authorList>
            <person name="Tanaka T."/>
            <person name="Maeda Y."/>
            <person name="Veluchamy A."/>
            <person name="Tanaka M."/>
            <person name="Abida H."/>
            <person name="Marechal E."/>
            <person name="Bowler C."/>
            <person name="Muto M."/>
            <person name="Sunaga Y."/>
            <person name="Tanaka M."/>
            <person name="Yoshino T."/>
            <person name="Taniguchi T."/>
            <person name="Fukuda Y."/>
            <person name="Nemoto M."/>
            <person name="Matsumoto M."/>
            <person name="Wong P.S."/>
            <person name="Aburatani S."/>
            <person name="Fujibuchi W."/>
        </authorList>
    </citation>
    <scope>NUCLEOTIDE SEQUENCE [LARGE SCALE GENOMIC DNA]</scope>
    <source>
        <strain evidence="3 4">JPCC DA0580</strain>
    </source>
</reference>
<organism evidence="3 4">
    <name type="scientific">Fistulifera solaris</name>
    <name type="common">Oleaginous diatom</name>
    <dbReference type="NCBI Taxonomy" id="1519565"/>
    <lineage>
        <taxon>Eukaryota</taxon>
        <taxon>Sar</taxon>
        <taxon>Stramenopiles</taxon>
        <taxon>Ochrophyta</taxon>
        <taxon>Bacillariophyta</taxon>
        <taxon>Bacillariophyceae</taxon>
        <taxon>Bacillariophycidae</taxon>
        <taxon>Naviculales</taxon>
        <taxon>Naviculaceae</taxon>
        <taxon>Fistulifera</taxon>
    </lineage>
</organism>
<feature type="compositionally biased region" description="Basic residues" evidence="2">
    <location>
        <begin position="137"/>
        <end position="147"/>
    </location>
</feature>
<dbReference type="Proteomes" id="UP000198406">
    <property type="component" value="Unassembled WGS sequence"/>
</dbReference>
<evidence type="ECO:0008006" key="5">
    <source>
        <dbReference type="Google" id="ProtNLM"/>
    </source>
</evidence>
<dbReference type="AlphaFoldDB" id="A0A1Z5JXD1"/>
<comment type="caution">
    <text evidence="3">The sequence shown here is derived from an EMBL/GenBank/DDBJ whole genome shotgun (WGS) entry which is preliminary data.</text>
</comment>
<feature type="region of interest" description="Disordered" evidence="2">
    <location>
        <begin position="133"/>
        <end position="201"/>
    </location>
</feature>
<dbReference type="Pfam" id="PF01969">
    <property type="entry name" value="Ni_insertion"/>
    <property type="match status" value="1"/>
</dbReference>
<gene>
    <name evidence="3" type="ORF">FisN_10Hh264</name>
</gene>
<evidence type="ECO:0000313" key="3">
    <source>
        <dbReference type="EMBL" id="GAX18536.1"/>
    </source>
</evidence>
<accession>A0A1Z5JXD1</accession>